<gene>
    <name evidence="4" type="ORF">F0L46_12450</name>
</gene>
<feature type="domain" description="CYTH" evidence="2">
    <location>
        <begin position="96"/>
        <end position="291"/>
    </location>
</feature>
<dbReference type="GO" id="GO:0050355">
    <property type="term" value="F:inorganic triphosphate phosphatase activity"/>
    <property type="evidence" value="ECO:0007669"/>
    <property type="project" value="InterPro"/>
</dbReference>
<dbReference type="SMART" id="SM00880">
    <property type="entry name" value="CHAD"/>
    <property type="match status" value="1"/>
</dbReference>
<evidence type="ECO:0000259" key="3">
    <source>
        <dbReference type="PROSITE" id="PS51708"/>
    </source>
</evidence>
<dbReference type="GO" id="GO:0046872">
    <property type="term" value="F:metal ion binding"/>
    <property type="evidence" value="ECO:0007669"/>
    <property type="project" value="TreeGrafter"/>
</dbReference>
<dbReference type="InterPro" id="IPR033469">
    <property type="entry name" value="CYTH-like_dom_sf"/>
</dbReference>
<evidence type="ECO:0000313" key="5">
    <source>
        <dbReference type="Proteomes" id="UP000323142"/>
    </source>
</evidence>
<proteinExistence type="predicted"/>
<dbReference type="InterPro" id="IPR023577">
    <property type="entry name" value="CYTH_domain"/>
</dbReference>
<reference evidence="4 5" key="1">
    <citation type="submission" date="2019-09" db="EMBL/GenBank/DDBJ databases">
        <title>Salinarimonas rosea gen. nov., sp. nov., a new member of the a-2 subgroup of the Proteobacteria.</title>
        <authorList>
            <person name="Liu J."/>
        </authorList>
    </citation>
    <scope>NUCLEOTIDE SEQUENCE [LARGE SCALE GENOMIC DNA]</scope>
    <source>
        <strain evidence="4 5">BN140002</strain>
    </source>
</reference>
<name>A0A5B2VED7_9HYPH</name>
<dbReference type="Pfam" id="PF05235">
    <property type="entry name" value="CHAD"/>
    <property type="match status" value="1"/>
</dbReference>
<dbReference type="Gene3D" id="2.40.320.10">
    <property type="entry name" value="Hypothetical Protein Pfu-838710-001"/>
    <property type="match status" value="1"/>
</dbReference>
<dbReference type="OrthoDB" id="9777271at2"/>
<reference evidence="4 5" key="2">
    <citation type="submission" date="2019-09" db="EMBL/GenBank/DDBJ databases">
        <authorList>
            <person name="Jin C."/>
        </authorList>
    </citation>
    <scope>NUCLEOTIDE SEQUENCE [LARGE SCALE GENOMIC DNA]</scope>
    <source>
        <strain evidence="4 5">BN140002</strain>
    </source>
</reference>
<evidence type="ECO:0000259" key="2">
    <source>
        <dbReference type="PROSITE" id="PS51707"/>
    </source>
</evidence>
<evidence type="ECO:0000313" key="4">
    <source>
        <dbReference type="EMBL" id="KAA2236800.1"/>
    </source>
</evidence>
<comment type="caution">
    <text evidence="4">The sequence shown here is derived from an EMBL/GenBank/DDBJ whole genome shotgun (WGS) entry which is preliminary data.</text>
</comment>
<feature type="compositionally biased region" description="Gly residues" evidence="1">
    <location>
        <begin position="73"/>
        <end position="82"/>
    </location>
</feature>
<protein>
    <submittedName>
        <fullName evidence="4">Inorganic triphosphatase</fullName>
    </submittedName>
</protein>
<dbReference type="AlphaFoldDB" id="A0A5B2VED7"/>
<dbReference type="Proteomes" id="UP000323142">
    <property type="component" value="Unassembled WGS sequence"/>
</dbReference>
<feature type="domain" description="CHAD" evidence="3">
    <location>
        <begin position="306"/>
        <end position="590"/>
    </location>
</feature>
<dbReference type="InterPro" id="IPR038186">
    <property type="entry name" value="CHAD_dom_sf"/>
</dbReference>
<dbReference type="InterPro" id="IPR039013">
    <property type="entry name" value="YgiF"/>
</dbReference>
<dbReference type="PROSITE" id="PS51708">
    <property type="entry name" value="CHAD"/>
    <property type="match status" value="1"/>
</dbReference>
<dbReference type="SMART" id="SM01118">
    <property type="entry name" value="CYTH"/>
    <property type="match status" value="1"/>
</dbReference>
<feature type="compositionally biased region" description="Low complexity" evidence="1">
    <location>
        <begin position="16"/>
        <end position="37"/>
    </location>
</feature>
<dbReference type="Gene3D" id="1.40.20.10">
    <property type="entry name" value="CHAD domain"/>
    <property type="match status" value="1"/>
</dbReference>
<dbReference type="PANTHER" id="PTHR39569">
    <property type="entry name" value="INORGANIC TRIPHOSPHATASE"/>
    <property type="match status" value="1"/>
</dbReference>
<sequence length="590" mass="63552">MPATAPRAPAPPRPSSSPSTAPAQPSPTAASRSRAPPAGAPSPGPAGPRSRERASRALEPLRPGTTPRFRCGKPGGRTGGTSGARSMGRDQTPPAPREVELKLETDEAGLAALRAHPAFEGAAVKALHATYFDTPDRELRKAGISLRVRRSGDRRIQTVKAGGRAGAGLFDRDEWERDVTGDQPDLSGLDDGPVGDLLADVAGRIAPAFTVHVERTTAEVARGEAAAEVTLDEGVVEAGGREEPVAEVEIELRHGTVADLFAIARRLSEAAPLRLGIRTKADRGYALLAGKPPKGVKSPAPHVTPGMSAGEGFQAIARGCLAHLLRNEPALRLARDPDAVHQMRVAMRRLRAAISLHKPILADERRDAVAAEVKWAASELGDARDLDVFIARTLQPALKANPDEEDLAGFLQRLEGERARAYERALAALRSPRFRAMLLDLAEWVEAGPWLDGEDEARDGPVETFAAGLLGRRAKRLVKRGARLADMEPEPRHELRIAVKKLRYAVEFFTPAFEGRKAARRAKAYLGALERLQEHLGDLNDLAVGRARLAGEPHASRLDPLLFGRVDESRMLAEAVDAHDDLADARRFWT</sequence>
<dbReference type="SUPFAM" id="SSF55154">
    <property type="entry name" value="CYTH-like phosphatases"/>
    <property type="match status" value="1"/>
</dbReference>
<organism evidence="4 5">
    <name type="scientific">Salinarimonas soli</name>
    <dbReference type="NCBI Taxonomy" id="1638099"/>
    <lineage>
        <taxon>Bacteria</taxon>
        <taxon>Pseudomonadati</taxon>
        <taxon>Pseudomonadota</taxon>
        <taxon>Alphaproteobacteria</taxon>
        <taxon>Hyphomicrobiales</taxon>
        <taxon>Salinarimonadaceae</taxon>
        <taxon>Salinarimonas</taxon>
    </lineage>
</organism>
<evidence type="ECO:0000256" key="1">
    <source>
        <dbReference type="SAM" id="MobiDB-lite"/>
    </source>
</evidence>
<dbReference type="Pfam" id="PF01928">
    <property type="entry name" value="CYTH"/>
    <property type="match status" value="1"/>
</dbReference>
<dbReference type="PANTHER" id="PTHR39569:SF1">
    <property type="entry name" value="INORGANIC TRIPHOSPHATASE"/>
    <property type="match status" value="1"/>
</dbReference>
<keyword evidence="5" id="KW-1185">Reference proteome</keyword>
<dbReference type="PROSITE" id="PS51707">
    <property type="entry name" value="CYTH"/>
    <property type="match status" value="1"/>
</dbReference>
<dbReference type="EMBL" id="VUOA01000022">
    <property type="protein sequence ID" value="KAA2236800.1"/>
    <property type="molecule type" value="Genomic_DNA"/>
</dbReference>
<dbReference type="CDD" id="cd07756">
    <property type="entry name" value="CYTH-like_Pase_CHAD"/>
    <property type="match status" value="1"/>
</dbReference>
<accession>A0A5B2VED7</accession>
<feature type="region of interest" description="Disordered" evidence="1">
    <location>
        <begin position="1"/>
        <end position="96"/>
    </location>
</feature>
<dbReference type="InterPro" id="IPR007899">
    <property type="entry name" value="CHAD_dom"/>
</dbReference>